<proteinExistence type="predicted"/>
<comment type="caution">
    <text evidence="2">The sequence shown here is derived from an EMBL/GenBank/DDBJ whole genome shotgun (WGS) entry which is preliminary data.</text>
</comment>
<keyword evidence="3" id="KW-1185">Reference proteome</keyword>
<feature type="compositionally biased region" description="Polar residues" evidence="1">
    <location>
        <begin position="93"/>
        <end position="112"/>
    </location>
</feature>
<reference evidence="2" key="1">
    <citation type="submission" date="2018-11" db="EMBL/GenBank/DDBJ databases">
        <authorList>
            <consortium name="Pathogen Informatics"/>
        </authorList>
    </citation>
    <scope>NUCLEOTIDE SEQUENCE</scope>
</reference>
<sequence>MEDVWSMSNGFGHIGRKGSLSAAPGSGGVWPLPGPTSSANTPPEQIGCGSGNSGIFTLNSQWSLPSGTGSLLGGAPGSQIPPQQAPLWAPTGAQRSTSSSGSNVGHLSTGPQPHSRGIFGTNPGLERNRTLSSWNPQPGGNSSSLVMSNQFFIPPKRISISGQGVTPSPGPNINSDKRTNSNNNVSSILSNLTNTAVHAVNTTNSSSNNAGSSSDIEDIIKSLVNTTEAWGQRPVDQSTPWDLSALSSSLALAAGNSGSLPGSGDEPSGTTPGSPVGHSSRGLATLQSSQSQQPGLLGNAVAAMNFQQQQRRLKSGLSDGPGLVGGLPGGLFVESNIWPNEPPNGTGIWESHYEGLGERTARWQQAQQSHVLAAAAVAAQQQQIGYFGSTNVPQNQSVFGGLKTQLPTGLAGTALGHTSKSKLSYFISLLNNNIIIIFHIRGLRLRIIFMYI</sequence>
<evidence type="ECO:0000313" key="3">
    <source>
        <dbReference type="Proteomes" id="UP000784294"/>
    </source>
</evidence>
<feature type="region of interest" description="Disordered" evidence="1">
    <location>
        <begin position="18"/>
        <end position="42"/>
    </location>
</feature>
<evidence type="ECO:0000256" key="1">
    <source>
        <dbReference type="SAM" id="MobiDB-lite"/>
    </source>
</evidence>
<dbReference type="AlphaFoldDB" id="A0A448X168"/>
<feature type="compositionally biased region" description="Low complexity" evidence="1">
    <location>
        <begin position="255"/>
        <end position="264"/>
    </location>
</feature>
<evidence type="ECO:0000313" key="2">
    <source>
        <dbReference type="EMBL" id="VEL25210.1"/>
    </source>
</evidence>
<dbReference type="Proteomes" id="UP000784294">
    <property type="component" value="Unassembled WGS sequence"/>
</dbReference>
<organism evidence="2 3">
    <name type="scientific">Protopolystoma xenopodis</name>
    <dbReference type="NCBI Taxonomy" id="117903"/>
    <lineage>
        <taxon>Eukaryota</taxon>
        <taxon>Metazoa</taxon>
        <taxon>Spiralia</taxon>
        <taxon>Lophotrochozoa</taxon>
        <taxon>Platyhelminthes</taxon>
        <taxon>Monogenea</taxon>
        <taxon>Polyopisthocotylea</taxon>
        <taxon>Polystomatidea</taxon>
        <taxon>Polystomatidae</taxon>
        <taxon>Protopolystoma</taxon>
    </lineage>
</organism>
<protein>
    <submittedName>
        <fullName evidence="2">Uncharacterized protein</fullName>
    </submittedName>
</protein>
<accession>A0A448X168</accession>
<feature type="compositionally biased region" description="Polar residues" evidence="1">
    <location>
        <begin position="160"/>
        <end position="174"/>
    </location>
</feature>
<feature type="region of interest" description="Disordered" evidence="1">
    <location>
        <begin position="255"/>
        <end position="292"/>
    </location>
</feature>
<feature type="region of interest" description="Disordered" evidence="1">
    <location>
        <begin position="67"/>
        <end position="123"/>
    </location>
</feature>
<dbReference type="OrthoDB" id="6258734at2759"/>
<gene>
    <name evidence="2" type="ORF">PXEA_LOCUS18650</name>
</gene>
<dbReference type="EMBL" id="CAAALY010072340">
    <property type="protein sequence ID" value="VEL25210.1"/>
    <property type="molecule type" value="Genomic_DNA"/>
</dbReference>
<feature type="region of interest" description="Disordered" evidence="1">
    <location>
        <begin position="159"/>
        <end position="185"/>
    </location>
</feature>
<name>A0A448X168_9PLAT</name>